<protein>
    <submittedName>
        <fullName evidence="5">LacI family transcriptional regulator</fullName>
    </submittedName>
</protein>
<dbReference type="Gene3D" id="1.10.260.40">
    <property type="entry name" value="lambda repressor-like DNA-binding domains"/>
    <property type="match status" value="1"/>
</dbReference>
<evidence type="ECO:0000256" key="3">
    <source>
        <dbReference type="ARBA" id="ARBA00023163"/>
    </source>
</evidence>
<keyword evidence="1" id="KW-0805">Transcription regulation</keyword>
<dbReference type="GO" id="GO:0003700">
    <property type="term" value="F:DNA-binding transcription factor activity"/>
    <property type="evidence" value="ECO:0007669"/>
    <property type="project" value="TreeGrafter"/>
</dbReference>
<organism evidence="5 6">
    <name type="scientific">Butyricicoccus pullicaecorum</name>
    <dbReference type="NCBI Taxonomy" id="501571"/>
    <lineage>
        <taxon>Bacteria</taxon>
        <taxon>Bacillati</taxon>
        <taxon>Bacillota</taxon>
        <taxon>Clostridia</taxon>
        <taxon>Eubacteriales</taxon>
        <taxon>Butyricicoccaceae</taxon>
        <taxon>Butyricicoccus</taxon>
    </lineage>
</organism>
<dbReference type="SUPFAM" id="SSF47413">
    <property type="entry name" value="lambda repressor-like DNA-binding domains"/>
    <property type="match status" value="1"/>
</dbReference>
<gene>
    <name evidence="5" type="ORF">B5F17_06675</name>
</gene>
<keyword evidence="3" id="KW-0804">Transcription</keyword>
<dbReference type="Proteomes" id="UP000195897">
    <property type="component" value="Unassembled WGS sequence"/>
</dbReference>
<dbReference type="PANTHER" id="PTHR30146">
    <property type="entry name" value="LACI-RELATED TRANSCRIPTIONAL REPRESSOR"/>
    <property type="match status" value="1"/>
</dbReference>
<name>A0A1Y4L859_9FIRM</name>
<dbReference type="CDD" id="cd01392">
    <property type="entry name" value="HTH_LacI"/>
    <property type="match status" value="1"/>
</dbReference>
<dbReference type="PANTHER" id="PTHR30146:SF154">
    <property type="entry name" value="TRANSCRIPTION REGULATOR, MEMBER OF GALR FAMILY"/>
    <property type="match status" value="1"/>
</dbReference>
<reference evidence="6" key="1">
    <citation type="submission" date="2017-04" db="EMBL/GenBank/DDBJ databases">
        <title>Function of individual gut microbiota members based on whole genome sequencing of pure cultures obtained from chicken caecum.</title>
        <authorList>
            <person name="Medvecky M."/>
            <person name="Cejkova D."/>
            <person name="Polansky O."/>
            <person name="Karasova D."/>
            <person name="Kubasova T."/>
            <person name="Cizek A."/>
            <person name="Rychlik I."/>
        </authorList>
    </citation>
    <scope>NUCLEOTIDE SEQUENCE [LARGE SCALE GENOMIC DNA]</scope>
    <source>
        <strain evidence="6">An180</strain>
    </source>
</reference>
<dbReference type="Pfam" id="PF00356">
    <property type="entry name" value="LacI"/>
    <property type="match status" value="1"/>
</dbReference>
<evidence type="ECO:0000313" key="5">
    <source>
        <dbReference type="EMBL" id="OUP52915.1"/>
    </source>
</evidence>
<evidence type="ECO:0000259" key="4">
    <source>
        <dbReference type="PROSITE" id="PS50932"/>
    </source>
</evidence>
<dbReference type="RefSeq" id="WP_087372191.1">
    <property type="nucleotide sequence ID" value="NZ_NFKK01000006.1"/>
</dbReference>
<dbReference type="SMART" id="SM00354">
    <property type="entry name" value="HTH_LACI"/>
    <property type="match status" value="1"/>
</dbReference>
<dbReference type="SUPFAM" id="SSF53822">
    <property type="entry name" value="Periplasmic binding protein-like I"/>
    <property type="match status" value="1"/>
</dbReference>
<proteinExistence type="predicted"/>
<dbReference type="Gene3D" id="3.40.50.2300">
    <property type="match status" value="2"/>
</dbReference>
<dbReference type="AlphaFoldDB" id="A0A1Y4L859"/>
<dbReference type="EMBL" id="NFKK01000006">
    <property type="protein sequence ID" value="OUP52915.1"/>
    <property type="molecule type" value="Genomic_DNA"/>
</dbReference>
<keyword evidence="2" id="KW-0238">DNA-binding</keyword>
<sequence length="331" mass="36548">MAVTILDVAKLCGYSKATVSRAFASPEQVSDKTREKVYAAARALNYTPDAIARAMVRGRTDNIGFVIYEKQYPVVLNPFYSPIFESVLQTCAQHEYSLFISSDRDLHLPNGQTCVKKQMDGVILAGHSDMQTVLDLQQQNMPVVLLNNALDLDHLLCVTTDQYGGAVLAMRHLAERGHRRIGLIAGNFSPHVYMARYNGYCDVLREIGQPIDFRLVQSIEPTVEAAIACTSLMLSLSDRPTALFCTNDTIAIGAMKAVLRAGLRIPEDIAIVGFDDSENSRLVEPELTTVHIDKVAMGRIAAERLIAQIEQGPAEKQVIQTDVRLIVRQTT</sequence>
<dbReference type="InterPro" id="IPR028082">
    <property type="entry name" value="Peripla_BP_I"/>
</dbReference>
<dbReference type="PROSITE" id="PS50932">
    <property type="entry name" value="HTH_LACI_2"/>
    <property type="match status" value="1"/>
</dbReference>
<dbReference type="InterPro" id="IPR010982">
    <property type="entry name" value="Lambda_DNA-bd_dom_sf"/>
</dbReference>
<dbReference type="InterPro" id="IPR000843">
    <property type="entry name" value="HTH_LacI"/>
</dbReference>
<dbReference type="InterPro" id="IPR046335">
    <property type="entry name" value="LacI/GalR-like_sensor"/>
</dbReference>
<evidence type="ECO:0000256" key="1">
    <source>
        <dbReference type="ARBA" id="ARBA00023015"/>
    </source>
</evidence>
<dbReference type="GO" id="GO:0000976">
    <property type="term" value="F:transcription cis-regulatory region binding"/>
    <property type="evidence" value="ECO:0007669"/>
    <property type="project" value="TreeGrafter"/>
</dbReference>
<comment type="caution">
    <text evidence="5">The sequence shown here is derived from an EMBL/GenBank/DDBJ whole genome shotgun (WGS) entry which is preliminary data.</text>
</comment>
<feature type="domain" description="HTH lacI-type" evidence="4">
    <location>
        <begin position="3"/>
        <end position="57"/>
    </location>
</feature>
<evidence type="ECO:0000256" key="2">
    <source>
        <dbReference type="ARBA" id="ARBA00023125"/>
    </source>
</evidence>
<accession>A0A1Y4L859</accession>
<dbReference type="CDD" id="cd06267">
    <property type="entry name" value="PBP1_LacI_sugar_binding-like"/>
    <property type="match status" value="1"/>
</dbReference>
<evidence type="ECO:0000313" key="6">
    <source>
        <dbReference type="Proteomes" id="UP000195897"/>
    </source>
</evidence>
<dbReference type="Pfam" id="PF13377">
    <property type="entry name" value="Peripla_BP_3"/>
    <property type="match status" value="1"/>
</dbReference>